<comment type="caution">
    <text evidence="9">The sequence shown here is derived from an EMBL/GenBank/DDBJ whole genome shotgun (WGS) entry which is preliminary data.</text>
</comment>
<evidence type="ECO:0000256" key="6">
    <source>
        <dbReference type="ARBA" id="ARBA00022840"/>
    </source>
</evidence>
<dbReference type="PANTHER" id="PTHR43297:SF2">
    <property type="entry name" value="DIPEPTIDE TRANSPORT ATP-BINDING PROTEIN DPPD"/>
    <property type="match status" value="1"/>
</dbReference>
<keyword evidence="4" id="KW-1003">Cell membrane</keyword>
<accession>A0ABU0AU18</accession>
<evidence type="ECO:0000256" key="5">
    <source>
        <dbReference type="ARBA" id="ARBA00022741"/>
    </source>
</evidence>
<dbReference type="SMART" id="SM00382">
    <property type="entry name" value="AAA"/>
    <property type="match status" value="1"/>
</dbReference>
<evidence type="ECO:0000256" key="2">
    <source>
        <dbReference type="ARBA" id="ARBA00005417"/>
    </source>
</evidence>
<evidence type="ECO:0000256" key="3">
    <source>
        <dbReference type="ARBA" id="ARBA00022448"/>
    </source>
</evidence>
<dbReference type="InterPro" id="IPR003593">
    <property type="entry name" value="AAA+_ATPase"/>
</dbReference>
<dbReference type="Pfam" id="PF00005">
    <property type="entry name" value="ABC_tran"/>
    <property type="match status" value="1"/>
</dbReference>
<dbReference type="SUPFAM" id="SSF52540">
    <property type="entry name" value="P-loop containing nucleoside triphosphate hydrolases"/>
    <property type="match status" value="1"/>
</dbReference>
<dbReference type="InterPro" id="IPR027417">
    <property type="entry name" value="P-loop_NTPase"/>
</dbReference>
<sequence>MILQLKDLKIHFKTEDGLAKAVDGVNFEIEKSETVALVGESGCGKSLTAKAIIGILNSKNAEISGEINFEGQNLLKLKDRELRKIRGKEISMIFQEPMTSLNPALKVGYQIDEIYRRHFNLSKKEAREKSIEMIAKVEIPSAKNIYKAYPHELSGGMRQRIMIAMALASDPKILIADEPTTALDVTIQAEVLKLMMNLKKSMETSILFITHDLGVVAEIADRVLVMYAGKIIEKAKVEELFRNPLHPYTKGLLKSRPLIGQEQKELFNIEGSVPSPVDFKENCRFSDRCPFVMEKCKVKEPRPIEKDGHEVSCYLYGDKNE</sequence>
<evidence type="ECO:0000256" key="1">
    <source>
        <dbReference type="ARBA" id="ARBA00004202"/>
    </source>
</evidence>
<dbReference type="PANTHER" id="PTHR43297">
    <property type="entry name" value="OLIGOPEPTIDE TRANSPORT ATP-BINDING PROTEIN APPD"/>
    <property type="match status" value="1"/>
</dbReference>
<name>A0ABU0AU18_9FIRM</name>
<dbReference type="InterPro" id="IPR050388">
    <property type="entry name" value="ABC_Ni/Peptide_Import"/>
</dbReference>
<keyword evidence="6 9" id="KW-0067">ATP-binding</keyword>
<dbReference type="Pfam" id="PF08352">
    <property type="entry name" value="oligo_HPY"/>
    <property type="match status" value="1"/>
</dbReference>
<keyword evidence="10" id="KW-1185">Reference proteome</keyword>
<dbReference type="Gene3D" id="3.40.50.300">
    <property type="entry name" value="P-loop containing nucleotide triphosphate hydrolases"/>
    <property type="match status" value="1"/>
</dbReference>
<dbReference type="GO" id="GO:0005524">
    <property type="term" value="F:ATP binding"/>
    <property type="evidence" value="ECO:0007669"/>
    <property type="project" value="UniProtKB-KW"/>
</dbReference>
<dbReference type="InterPro" id="IPR017871">
    <property type="entry name" value="ABC_transporter-like_CS"/>
</dbReference>
<dbReference type="CDD" id="cd03257">
    <property type="entry name" value="ABC_NikE_OppD_transporters"/>
    <property type="match status" value="1"/>
</dbReference>
<dbReference type="PROSITE" id="PS00211">
    <property type="entry name" value="ABC_TRANSPORTER_1"/>
    <property type="match status" value="1"/>
</dbReference>
<protein>
    <submittedName>
        <fullName evidence="9">Oligopeptide/dipeptide ABC transporter ATP-binding protein</fullName>
    </submittedName>
</protein>
<comment type="subcellular location">
    <subcellularLocation>
        <location evidence="1">Cell membrane</location>
        <topology evidence="1">Peripheral membrane protein</topology>
    </subcellularLocation>
</comment>
<gene>
    <name evidence="9" type="ORF">J2S72_000767</name>
</gene>
<dbReference type="NCBIfam" id="TIGR01727">
    <property type="entry name" value="oligo_HPY"/>
    <property type="match status" value="1"/>
</dbReference>
<reference evidence="9 10" key="1">
    <citation type="submission" date="2023-07" db="EMBL/GenBank/DDBJ databases">
        <title>Genomic Encyclopedia of Type Strains, Phase IV (KMG-IV): sequencing the most valuable type-strain genomes for metagenomic binning, comparative biology and taxonomic classification.</title>
        <authorList>
            <person name="Goeker M."/>
        </authorList>
    </citation>
    <scope>NUCLEOTIDE SEQUENCE [LARGE SCALE GENOMIC DNA]</scope>
    <source>
        <strain evidence="9 10">DSM 22616</strain>
    </source>
</reference>
<keyword evidence="7" id="KW-0472">Membrane</keyword>
<comment type="similarity">
    <text evidence="2">Belongs to the ABC transporter superfamily.</text>
</comment>
<evidence type="ECO:0000256" key="4">
    <source>
        <dbReference type="ARBA" id="ARBA00022475"/>
    </source>
</evidence>
<organism evidence="9 10">
    <name type="scientific">Peptoniphilus koenoeneniae</name>
    <dbReference type="NCBI Taxonomy" id="507751"/>
    <lineage>
        <taxon>Bacteria</taxon>
        <taxon>Bacillati</taxon>
        <taxon>Bacillota</taxon>
        <taxon>Tissierellia</taxon>
        <taxon>Tissierellales</taxon>
        <taxon>Peptoniphilaceae</taxon>
        <taxon>Peptoniphilus</taxon>
    </lineage>
</organism>
<dbReference type="EMBL" id="JAUSTN010000003">
    <property type="protein sequence ID" value="MDQ0274750.1"/>
    <property type="molecule type" value="Genomic_DNA"/>
</dbReference>
<dbReference type="PROSITE" id="PS50893">
    <property type="entry name" value="ABC_TRANSPORTER_2"/>
    <property type="match status" value="1"/>
</dbReference>
<feature type="domain" description="ABC transporter" evidence="8">
    <location>
        <begin position="3"/>
        <end position="253"/>
    </location>
</feature>
<keyword evidence="5" id="KW-0547">Nucleotide-binding</keyword>
<dbReference type="Proteomes" id="UP001236559">
    <property type="component" value="Unassembled WGS sequence"/>
</dbReference>
<dbReference type="InterPro" id="IPR013563">
    <property type="entry name" value="Oligopep_ABC_C"/>
</dbReference>
<evidence type="ECO:0000259" key="8">
    <source>
        <dbReference type="PROSITE" id="PS50893"/>
    </source>
</evidence>
<evidence type="ECO:0000313" key="10">
    <source>
        <dbReference type="Proteomes" id="UP001236559"/>
    </source>
</evidence>
<dbReference type="RefSeq" id="WP_023055448.1">
    <property type="nucleotide sequence ID" value="NZ_JAUSTN010000003.1"/>
</dbReference>
<proteinExistence type="inferred from homology"/>
<dbReference type="InterPro" id="IPR003439">
    <property type="entry name" value="ABC_transporter-like_ATP-bd"/>
</dbReference>
<evidence type="ECO:0000313" key="9">
    <source>
        <dbReference type="EMBL" id="MDQ0274750.1"/>
    </source>
</evidence>
<evidence type="ECO:0000256" key="7">
    <source>
        <dbReference type="ARBA" id="ARBA00023136"/>
    </source>
</evidence>
<keyword evidence="3" id="KW-0813">Transport</keyword>